<gene>
    <name evidence="1 3" type="ORF">P152DRAFT_455992</name>
</gene>
<accession>A0A6G1GA43</accession>
<evidence type="ECO:0000313" key="3">
    <source>
        <dbReference type="RefSeq" id="XP_033536579.1"/>
    </source>
</evidence>
<proteinExistence type="predicted"/>
<organism evidence="1">
    <name type="scientific">Eremomyces bilateralis CBS 781.70</name>
    <dbReference type="NCBI Taxonomy" id="1392243"/>
    <lineage>
        <taxon>Eukaryota</taxon>
        <taxon>Fungi</taxon>
        <taxon>Dikarya</taxon>
        <taxon>Ascomycota</taxon>
        <taxon>Pezizomycotina</taxon>
        <taxon>Dothideomycetes</taxon>
        <taxon>Dothideomycetes incertae sedis</taxon>
        <taxon>Eremomycetales</taxon>
        <taxon>Eremomycetaceae</taxon>
        <taxon>Eremomyces</taxon>
    </lineage>
</organism>
<dbReference type="Proteomes" id="UP000504638">
    <property type="component" value="Unplaced"/>
</dbReference>
<evidence type="ECO:0000313" key="2">
    <source>
        <dbReference type="Proteomes" id="UP000504638"/>
    </source>
</evidence>
<dbReference type="EMBL" id="ML975152">
    <property type="protein sequence ID" value="KAF1814948.1"/>
    <property type="molecule type" value="Genomic_DNA"/>
</dbReference>
<dbReference type="OrthoDB" id="2561686at2759"/>
<protein>
    <submittedName>
        <fullName evidence="1 3">Uncharacterized protein</fullName>
    </submittedName>
</protein>
<reference evidence="3" key="3">
    <citation type="submission" date="2025-04" db="UniProtKB">
        <authorList>
            <consortium name="RefSeq"/>
        </authorList>
    </citation>
    <scope>IDENTIFICATION</scope>
    <source>
        <strain evidence="3">CBS 781.70</strain>
    </source>
</reference>
<dbReference type="RefSeq" id="XP_033536579.1">
    <property type="nucleotide sequence ID" value="XM_033678904.1"/>
</dbReference>
<reference evidence="3" key="2">
    <citation type="submission" date="2020-04" db="EMBL/GenBank/DDBJ databases">
        <authorList>
            <consortium name="NCBI Genome Project"/>
        </authorList>
    </citation>
    <scope>NUCLEOTIDE SEQUENCE</scope>
    <source>
        <strain evidence="3">CBS 781.70</strain>
    </source>
</reference>
<evidence type="ECO:0000313" key="1">
    <source>
        <dbReference type="EMBL" id="KAF1814948.1"/>
    </source>
</evidence>
<dbReference type="AlphaFoldDB" id="A0A6G1GA43"/>
<sequence length="120" mass="12708">MASILTSISDLIASIFKVVGSIFSQALHAVEGVSSMVVHFFTGLLSMVQDVFVGLAKAVGGVGNFVIGMTPLELLCRKLTRIEPGNVVVLSIIAAGGYLFLQYQQGQGQGREPIAAKKRQ</sequence>
<dbReference type="GeneID" id="54419474"/>
<name>A0A6G1GA43_9PEZI</name>
<keyword evidence="2" id="KW-1185">Reference proteome</keyword>
<reference evidence="1 3" key="1">
    <citation type="submission" date="2020-01" db="EMBL/GenBank/DDBJ databases">
        <authorList>
            <consortium name="DOE Joint Genome Institute"/>
            <person name="Haridas S."/>
            <person name="Albert R."/>
            <person name="Binder M."/>
            <person name="Bloem J."/>
            <person name="Labutti K."/>
            <person name="Salamov A."/>
            <person name="Andreopoulos B."/>
            <person name="Baker S.E."/>
            <person name="Barry K."/>
            <person name="Bills G."/>
            <person name="Bluhm B.H."/>
            <person name="Cannon C."/>
            <person name="Castanera R."/>
            <person name="Culley D.E."/>
            <person name="Daum C."/>
            <person name="Ezra D."/>
            <person name="Gonzalez J.B."/>
            <person name="Henrissat B."/>
            <person name="Kuo A."/>
            <person name="Liang C."/>
            <person name="Lipzen A."/>
            <person name="Lutzoni F."/>
            <person name="Magnuson J."/>
            <person name="Mondo S."/>
            <person name="Nolan M."/>
            <person name="Ohm R."/>
            <person name="Pangilinan J."/>
            <person name="Park H.-J."/>
            <person name="Ramirez L."/>
            <person name="Alfaro M."/>
            <person name="Sun H."/>
            <person name="Tritt A."/>
            <person name="Yoshinaga Y."/>
            <person name="Zwiers L.-H."/>
            <person name="Turgeon B.G."/>
            <person name="Goodwin S.B."/>
            <person name="Spatafora J.W."/>
            <person name="Crous P.W."/>
            <person name="Grigoriev I.V."/>
        </authorList>
    </citation>
    <scope>NUCLEOTIDE SEQUENCE</scope>
    <source>
        <strain evidence="1 3">CBS 781.70</strain>
    </source>
</reference>